<gene>
    <name evidence="3" type="ORF">PCASD_18883</name>
</gene>
<reference evidence="3 4" key="1">
    <citation type="submission" date="2017-11" db="EMBL/GenBank/DDBJ databases">
        <title>De novo assembly and phasing of dikaryotic genomes from two isolates of Puccinia coronata f. sp. avenae, the causal agent of oat crown rust.</title>
        <authorList>
            <person name="Miller M.E."/>
            <person name="Zhang Y."/>
            <person name="Omidvar V."/>
            <person name="Sperschneider J."/>
            <person name="Schwessinger B."/>
            <person name="Raley C."/>
            <person name="Palmer J.M."/>
            <person name="Garnica D."/>
            <person name="Upadhyaya N."/>
            <person name="Rathjen J."/>
            <person name="Taylor J.M."/>
            <person name="Park R.F."/>
            <person name="Dodds P.N."/>
            <person name="Hirsch C.D."/>
            <person name="Kianian S.F."/>
            <person name="Figueroa M."/>
        </authorList>
    </citation>
    <scope>NUCLEOTIDE SEQUENCE [LARGE SCALE GENOMIC DNA]</scope>
    <source>
        <strain evidence="3">12SD80</strain>
    </source>
</reference>
<accession>A0A2N5UCW5</accession>
<keyword evidence="2" id="KW-0472">Membrane</keyword>
<feature type="compositionally biased region" description="Polar residues" evidence="1">
    <location>
        <begin position="151"/>
        <end position="164"/>
    </location>
</feature>
<feature type="transmembrane region" description="Helical" evidence="2">
    <location>
        <begin position="232"/>
        <end position="258"/>
    </location>
</feature>
<feature type="compositionally biased region" description="Low complexity" evidence="1">
    <location>
        <begin position="141"/>
        <end position="150"/>
    </location>
</feature>
<evidence type="ECO:0000256" key="2">
    <source>
        <dbReference type="SAM" id="Phobius"/>
    </source>
</evidence>
<evidence type="ECO:0000256" key="1">
    <source>
        <dbReference type="SAM" id="MobiDB-lite"/>
    </source>
</evidence>
<dbReference type="EMBL" id="PGCI01000175">
    <property type="protein sequence ID" value="PLW35570.1"/>
    <property type="molecule type" value="Genomic_DNA"/>
</dbReference>
<organism evidence="3 4">
    <name type="scientific">Puccinia coronata f. sp. avenae</name>
    <dbReference type="NCBI Taxonomy" id="200324"/>
    <lineage>
        <taxon>Eukaryota</taxon>
        <taxon>Fungi</taxon>
        <taxon>Dikarya</taxon>
        <taxon>Basidiomycota</taxon>
        <taxon>Pucciniomycotina</taxon>
        <taxon>Pucciniomycetes</taxon>
        <taxon>Pucciniales</taxon>
        <taxon>Pucciniaceae</taxon>
        <taxon>Puccinia</taxon>
    </lineage>
</organism>
<keyword evidence="2" id="KW-0812">Transmembrane</keyword>
<protein>
    <submittedName>
        <fullName evidence="3">Uncharacterized protein</fullName>
    </submittedName>
</protein>
<dbReference type="Proteomes" id="UP000235392">
    <property type="component" value="Unassembled WGS sequence"/>
</dbReference>
<name>A0A2N5UCW5_9BASI</name>
<proteinExistence type="predicted"/>
<evidence type="ECO:0000313" key="4">
    <source>
        <dbReference type="Proteomes" id="UP000235392"/>
    </source>
</evidence>
<evidence type="ECO:0000313" key="3">
    <source>
        <dbReference type="EMBL" id="PLW35570.1"/>
    </source>
</evidence>
<feature type="compositionally biased region" description="Low complexity" evidence="1">
    <location>
        <begin position="296"/>
        <end position="311"/>
    </location>
</feature>
<feature type="region of interest" description="Disordered" evidence="1">
    <location>
        <begin position="127"/>
        <end position="226"/>
    </location>
</feature>
<feature type="compositionally biased region" description="Basic and acidic residues" evidence="1">
    <location>
        <begin position="194"/>
        <end position="206"/>
    </location>
</feature>
<feature type="region of interest" description="Disordered" evidence="1">
    <location>
        <begin position="285"/>
        <end position="325"/>
    </location>
</feature>
<feature type="compositionally biased region" description="Acidic residues" evidence="1">
    <location>
        <begin position="184"/>
        <end position="193"/>
    </location>
</feature>
<dbReference type="AlphaFoldDB" id="A0A2N5UCW5"/>
<comment type="caution">
    <text evidence="3">The sequence shown here is derived from an EMBL/GenBank/DDBJ whole genome shotgun (WGS) entry which is preliminary data.</text>
</comment>
<sequence length="325" mass="35226">MGTRPSIGRFTLKASVGRSMEASSGRFEIEAPVGRLMAASNGRYLTGAPTGRFMVASNGCSCQVAPTGRCHQASNGRFNLKAPTGHFHGASNGHFQGEAANGHAADPQCMSVQLLTTKRPSGLATARKQLTSPHPPPTPTPAALAPCSTSHPNHPNHPTRNTTMDLEMNEPSKYSNQTTGYEVPVEEDEPEEDWTGKRGTHLDWFERSNPSYNPPSAGPAPHKQSTRLPPRLPISVLIASLFLTLIVLTAQLLVVWWMGKQAQRNSSHAFRNAQCAFNKAAAHDDHHPMHHHCHHTSPSSSSASSWSPQAHTTHRLSKSTSSFHQ</sequence>
<keyword evidence="2" id="KW-1133">Transmembrane helix</keyword>